<gene>
    <name evidence="2" type="ORF">GUJ93_ZPchr0006g42352</name>
</gene>
<protein>
    <submittedName>
        <fullName evidence="2">Uncharacterized protein</fullName>
    </submittedName>
</protein>
<proteinExistence type="predicted"/>
<sequence length="87" mass="9069">MGPHPAAPSTPRSSSPIPPRPVVAALLQIPPPAPCRPPFDARAAPVPTTMGADLRPSPIRRGARSCHARPNARARALAESPSSTVRE</sequence>
<dbReference type="EMBL" id="JAAALK010000283">
    <property type="protein sequence ID" value="KAG8075475.1"/>
    <property type="molecule type" value="Genomic_DNA"/>
</dbReference>
<evidence type="ECO:0000313" key="3">
    <source>
        <dbReference type="Proteomes" id="UP000729402"/>
    </source>
</evidence>
<evidence type="ECO:0000256" key="1">
    <source>
        <dbReference type="SAM" id="MobiDB-lite"/>
    </source>
</evidence>
<reference evidence="2" key="2">
    <citation type="submission" date="2021-02" db="EMBL/GenBank/DDBJ databases">
        <authorList>
            <person name="Kimball J.A."/>
            <person name="Haas M.W."/>
            <person name="Macchietto M."/>
            <person name="Kono T."/>
            <person name="Duquette J."/>
            <person name="Shao M."/>
        </authorList>
    </citation>
    <scope>NUCLEOTIDE SEQUENCE</scope>
    <source>
        <tissue evidence="2">Fresh leaf tissue</tissue>
    </source>
</reference>
<dbReference type="Proteomes" id="UP000729402">
    <property type="component" value="Unassembled WGS sequence"/>
</dbReference>
<reference evidence="2" key="1">
    <citation type="journal article" date="2021" name="bioRxiv">
        <title>Whole Genome Assembly and Annotation of Northern Wild Rice, Zizania palustris L., Supports a Whole Genome Duplication in the Zizania Genus.</title>
        <authorList>
            <person name="Haas M."/>
            <person name="Kono T."/>
            <person name="Macchietto M."/>
            <person name="Millas R."/>
            <person name="McGilp L."/>
            <person name="Shao M."/>
            <person name="Duquette J."/>
            <person name="Hirsch C.N."/>
            <person name="Kimball J."/>
        </authorList>
    </citation>
    <scope>NUCLEOTIDE SEQUENCE</scope>
    <source>
        <tissue evidence="2">Fresh leaf tissue</tissue>
    </source>
</reference>
<dbReference type="AlphaFoldDB" id="A0A8J5T5Z2"/>
<name>A0A8J5T5Z2_ZIZPA</name>
<keyword evidence="3" id="KW-1185">Reference proteome</keyword>
<feature type="region of interest" description="Disordered" evidence="1">
    <location>
        <begin position="1"/>
        <end position="20"/>
    </location>
</feature>
<organism evidence="2 3">
    <name type="scientific">Zizania palustris</name>
    <name type="common">Northern wild rice</name>
    <dbReference type="NCBI Taxonomy" id="103762"/>
    <lineage>
        <taxon>Eukaryota</taxon>
        <taxon>Viridiplantae</taxon>
        <taxon>Streptophyta</taxon>
        <taxon>Embryophyta</taxon>
        <taxon>Tracheophyta</taxon>
        <taxon>Spermatophyta</taxon>
        <taxon>Magnoliopsida</taxon>
        <taxon>Liliopsida</taxon>
        <taxon>Poales</taxon>
        <taxon>Poaceae</taxon>
        <taxon>BOP clade</taxon>
        <taxon>Oryzoideae</taxon>
        <taxon>Oryzeae</taxon>
        <taxon>Zizaniinae</taxon>
        <taxon>Zizania</taxon>
    </lineage>
</organism>
<comment type="caution">
    <text evidence="2">The sequence shown here is derived from an EMBL/GenBank/DDBJ whole genome shotgun (WGS) entry which is preliminary data.</text>
</comment>
<evidence type="ECO:0000313" key="2">
    <source>
        <dbReference type="EMBL" id="KAG8075475.1"/>
    </source>
</evidence>
<feature type="compositionally biased region" description="Basic residues" evidence="1">
    <location>
        <begin position="61"/>
        <end position="72"/>
    </location>
</feature>
<feature type="region of interest" description="Disordered" evidence="1">
    <location>
        <begin position="33"/>
        <end position="87"/>
    </location>
</feature>
<accession>A0A8J5T5Z2</accession>